<evidence type="ECO:0000259" key="1">
    <source>
        <dbReference type="PROSITE" id="PS50972"/>
    </source>
</evidence>
<evidence type="ECO:0000313" key="3">
    <source>
        <dbReference type="Proteomes" id="UP001208689"/>
    </source>
</evidence>
<sequence length="541" mass="61271">MRLKSENPQKILLITGENAFDYIKNVNLDHFQAKYQFQIAKIPIGTIAFLTKIELENYLNQFKKEEFHFILVSGLIPWDLDEIKGPFQGRIKKGPKFFGTFPEVLKKLNISDFSAKYPANIKLENQGQTKMEELICNSRETLISENSKNYFNLSDQFPTVLVSSFLPPLLIGEIVDFPKKTNEILLKIASNYVQQGVNVIDLGCIANENHSARIPEIIRLIKSQLKTPISIDSLNADEIVTAVKAGVDLVLSVTIDNYKKLLDFSKEITLVIIPFSSKYPISLTNSKEIVDRLFFIEEKLRQAGFKRILLDPITQSPISPGLTSSIHVLQILNEKLQNFEYRNNLPENHPQSQIMMGFGNVTELTDGDSPGINTLLSLLGAELNIAAILSTEASNKTRHSFEEINRSKKLAFLAKKLDQPPINLGVDAFSFKFKDLYPEFMENRKSFIEIPPLKTDAIMDPNGFFKIYLDELEKKIIVSHHILFNNQITGTDVFSGVNAEAICKEMIKQNLISRLDHAAYLGRELARAELALQKGSKYIQE</sequence>
<accession>A0ABY6HZQ9</accession>
<dbReference type="SUPFAM" id="SSF51717">
    <property type="entry name" value="Dihydropteroate synthetase-like"/>
    <property type="match status" value="1"/>
</dbReference>
<dbReference type="Pfam" id="PF14251">
    <property type="entry name" value="PterinBD-DUF4346"/>
    <property type="match status" value="1"/>
</dbReference>
<reference evidence="2" key="1">
    <citation type="submission" date="2022-09" db="EMBL/GenBank/DDBJ databases">
        <title>Actin cytoskeleton and complex cell architecture in an #Asgard archaeon.</title>
        <authorList>
            <person name="Ponce Toledo R.I."/>
            <person name="Schleper C."/>
            <person name="Rodrigues Oliveira T."/>
            <person name="Wollweber F."/>
            <person name="Xu J."/>
            <person name="Rittmann S."/>
            <person name="Klingl A."/>
            <person name="Pilhofer M."/>
        </authorList>
    </citation>
    <scope>NUCLEOTIDE SEQUENCE</scope>
    <source>
        <strain evidence="2">B-35</strain>
    </source>
</reference>
<evidence type="ECO:0000313" key="2">
    <source>
        <dbReference type="EMBL" id="UYP47939.1"/>
    </source>
</evidence>
<dbReference type="Pfam" id="PF00809">
    <property type="entry name" value="Pterin_bind"/>
    <property type="match status" value="1"/>
</dbReference>
<protein>
    <recommendedName>
        <fullName evidence="1">Pterin-binding domain-containing protein</fullName>
    </recommendedName>
</protein>
<dbReference type="Proteomes" id="UP001208689">
    <property type="component" value="Chromosome"/>
</dbReference>
<organism evidence="2 3">
    <name type="scientific">Candidatus Lokiarchaeum ossiferum</name>
    <dbReference type="NCBI Taxonomy" id="2951803"/>
    <lineage>
        <taxon>Archaea</taxon>
        <taxon>Promethearchaeati</taxon>
        <taxon>Promethearchaeota</taxon>
        <taxon>Promethearchaeia</taxon>
        <taxon>Promethearchaeales</taxon>
        <taxon>Promethearchaeaceae</taxon>
        <taxon>Candidatus Lokiarchaeum</taxon>
    </lineage>
</organism>
<dbReference type="EMBL" id="CP104013">
    <property type="protein sequence ID" value="UYP47939.1"/>
    <property type="molecule type" value="Genomic_DNA"/>
</dbReference>
<name>A0ABY6HZQ9_9ARCH</name>
<dbReference type="InterPro" id="IPR025595">
    <property type="entry name" value="PterinBD-DUF4346"/>
</dbReference>
<feature type="domain" description="Pterin-binding" evidence="1">
    <location>
        <begin position="159"/>
        <end position="412"/>
    </location>
</feature>
<gene>
    <name evidence="2" type="ORF">NEF87_004224</name>
</gene>
<dbReference type="PROSITE" id="PS50972">
    <property type="entry name" value="PTERIN_BINDING"/>
    <property type="match status" value="1"/>
</dbReference>
<proteinExistence type="predicted"/>
<dbReference type="InterPro" id="IPR011005">
    <property type="entry name" value="Dihydropteroate_synth-like_sf"/>
</dbReference>
<dbReference type="InterPro" id="IPR000489">
    <property type="entry name" value="Pterin-binding_dom"/>
</dbReference>
<dbReference type="Gene3D" id="3.20.20.20">
    <property type="entry name" value="Dihydropteroate synthase-like"/>
    <property type="match status" value="1"/>
</dbReference>
<keyword evidence="3" id="KW-1185">Reference proteome</keyword>